<dbReference type="EMBL" id="BIFS01000001">
    <property type="protein sequence ID" value="GCE19468.1"/>
    <property type="molecule type" value="Genomic_DNA"/>
</dbReference>
<name>A0A402AJV4_9CHLR</name>
<dbReference type="RefSeq" id="WP_161977381.1">
    <property type="nucleotide sequence ID" value="NZ_BIFS01000001.1"/>
</dbReference>
<organism evidence="2 3">
    <name type="scientific">Dictyobacter kobayashii</name>
    <dbReference type="NCBI Taxonomy" id="2014872"/>
    <lineage>
        <taxon>Bacteria</taxon>
        <taxon>Bacillati</taxon>
        <taxon>Chloroflexota</taxon>
        <taxon>Ktedonobacteria</taxon>
        <taxon>Ktedonobacterales</taxon>
        <taxon>Dictyobacteraceae</taxon>
        <taxon>Dictyobacter</taxon>
    </lineage>
</organism>
<evidence type="ECO:0000313" key="3">
    <source>
        <dbReference type="Proteomes" id="UP000287188"/>
    </source>
</evidence>
<evidence type="ECO:0000256" key="1">
    <source>
        <dbReference type="SAM" id="MobiDB-lite"/>
    </source>
</evidence>
<gene>
    <name evidence="2" type="ORF">KDK_32680</name>
</gene>
<dbReference type="AlphaFoldDB" id="A0A402AJV4"/>
<dbReference type="Proteomes" id="UP000287188">
    <property type="component" value="Unassembled WGS sequence"/>
</dbReference>
<evidence type="ECO:0000313" key="2">
    <source>
        <dbReference type="EMBL" id="GCE19468.1"/>
    </source>
</evidence>
<sequence>MSQMQDSNHGLPGEYDEDDIEQQLLDGLSLSSPPSNHSGTHDTVSPVKLDHEDPPCT</sequence>
<protein>
    <submittedName>
        <fullName evidence="2">Uncharacterized protein</fullName>
    </submittedName>
</protein>
<reference evidence="3" key="1">
    <citation type="submission" date="2018-12" db="EMBL/GenBank/DDBJ databases">
        <title>Tengunoibacter tsumagoiensis gen. nov., sp. nov., Dictyobacter kobayashii sp. nov., D. alpinus sp. nov., and D. joshuensis sp. nov. and description of Dictyobacteraceae fam. nov. within the order Ktedonobacterales isolated from Tengu-no-mugimeshi.</title>
        <authorList>
            <person name="Wang C.M."/>
            <person name="Zheng Y."/>
            <person name="Sakai Y."/>
            <person name="Toyoda A."/>
            <person name="Minakuchi Y."/>
            <person name="Abe K."/>
            <person name="Yokota A."/>
            <person name="Yabe S."/>
        </authorList>
    </citation>
    <scope>NUCLEOTIDE SEQUENCE [LARGE SCALE GENOMIC DNA]</scope>
    <source>
        <strain evidence="3">Uno11</strain>
    </source>
</reference>
<feature type="compositionally biased region" description="Low complexity" evidence="1">
    <location>
        <begin position="24"/>
        <end position="35"/>
    </location>
</feature>
<comment type="caution">
    <text evidence="2">The sequence shown here is derived from an EMBL/GenBank/DDBJ whole genome shotgun (WGS) entry which is preliminary data.</text>
</comment>
<proteinExistence type="predicted"/>
<feature type="region of interest" description="Disordered" evidence="1">
    <location>
        <begin position="1"/>
        <end position="57"/>
    </location>
</feature>
<feature type="compositionally biased region" description="Basic and acidic residues" evidence="1">
    <location>
        <begin position="48"/>
        <end position="57"/>
    </location>
</feature>
<keyword evidence="3" id="KW-1185">Reference proteome</keyword>
<accession>A0A402AJV4</accession>